<evidence type="ECO:0000313" key="3">
    <source>
        <dbReference type="Proteomes" id="UP001596410"/>
    </source>
</evidence>
<keyword evidence="1" id="KW-0175">Coiled coil</keyword>
<protein>
    <recommendedName>
        <fullName evidence="4">Phage shock protein A</fullName>
    </recommendedName>
</protein>
<dbReference type="EMBL" id="JBHSZV010000062">
    <property type="protein sequence ID" value="MFC7063959.1"/>
    <property type="molecule type" value="Genomic_DNA"/>
</dbReference>
<evidence type="ECO:0008006" key="4">
    <source>
        <dbReference type="Google" id="ProtNLM"/>
    </source>
</evidence>
<comment type="caution">
    <text evidence="2">The sequence shown here is derived from an EMBL/GenBank/DDBJ whole genome shotgun (WGS) entry which is preliminary data.</text>
</comment>
<dbReference type="RefSeq" id="WP_204708416.1">
    <property type="nucleotide sequence ID" value="NZ_JBHSZV010000062.1"/>
</dbReference>
<organism evidence="2 3">
    <name type="scientific">Halobacillus seohaensis</name>
    <dbReference type="NCBI Taxonomy" id="447421"/>
    <lineage>
        <taxon>Bacteria</taxon>
        <taxon>Bacillati</taxon>
        <taxon>Bacillota</taxon>
        <taxon>Bacilli</taxon>
        <taxon>Bacillales</taxon>
        <taxon>Bacillaceae</taxon>
        <taxon>Halobacillus</taxon>
    </lineage>
</organism>
<evidence type="ECO:0000313" key="2">
    <source>
        <dbReference type="EMBL" id="MFC7063959.1"/>
    </source>
</evidence>
<proteinExistence type="predicted"/>
<keyword evidence="3" id="KW-1185">Reference proteome</keyword>
<feature type="coiled-coil region" evidence="1">
    <location>
        <begin position="27"/>
        <end position="115"/>
    </location>
</feature>
<evidence type="ECO:0000256" key="1">
    <source>
        <dbReference type="SAM" id="Coils"/>
    </source>
</evidence>
<name>A0ABW2ENL3_9BACI</name>
<accession>A0ABW2ENL3</accession>
<gene>
    <name evidence="2" type="ORF">ACFQIC_19360</name>
</gene>
<sequence>MAKSFLQQAKQFLAQKSKKRQAFFDREEELRTKITELDAKKSQITAEYDPTVGFDPKKLDDVDGEIEATQKELAVLTESKRNTPEYESTEVVEHIRTLKDEAESKLSTKRTAEEKQRDKIEKARQAYLEALAGHHSIKREVDEVKADANETLQQLSAPIKRHRDALLREVQALELESYRLAPDGSVSGNAPRSDNYQKQEIDAKIREIKREITELQSAQSEVVGGVAPLNSYRDNDYKHVYFLTDSEQKDAAERGKTE</sequence>
<dbReference type="Proteomes" id="UP001596410">
    <property type="component" value="Unassembled WGS sequence"/>
</dbReference>
<reference evidence="3" key="1">
    <citation type="journal article" date="2019" name="Int. J. Syst. Evol. Microbiol.">
        <title>The Global Catalogue of Microorganisms (GCM) 10K type strain sequencing project: providing services to taxonomists for standard genome sequencing and annotation.</title>
        <authorList>
            <consortium name="The Broad Institute Genomics Platform"/>
            <consortium name="The Broad Institute Genome Sequencing Center for Infectious Disease"/>
            <person name="Wu L."/>
            <person name="Ma J."/>
        </authorList>
    </citation>
    <scope>NUCLEOTIDE SEQUENCE [LARGE SCALE GENOMIC DNA]</scope>
    <source>
        <strain evidence="3">CGMCC 4.1621</strain>
    </source>
</reference>